<dbReference type="RefSeq" id="WP_231815638.1">
    <property type="nucleotide sequence ID" value="NZ_JAJOZR010000009.1"/>
</dbReference>
<organism evidence="2 3">
    <name type="scientific">Rhizobium quercicola</name>
    <dbReference type="NCBI Taxonomy" id="2901226"/>
    <lineage>
        <taxon>Bacteria</taxon>
        <taxon>Pseudomonadati</taxon>
        <taxon>Pseudomonadota</taxon>
        <taxon>Alphaproteobacteria</taxon>
        <taxon>Hyphomicrobiales</taxon>
        <taxon>Rhizobiaceae</taxon>
        <taxon>Rhizobium/Agrobacterium group</taxon>
        <taxon>Rhizobium</taxon>
    </lineage>
</organism>
<evidence type="ECO:0000259" key="1">
    <source>
        <dbReference type="Pfam" id="PF09851"/>
    </source>
</evidence>
<comment type="caution">
    <text evidence="2">The sequence shown here is derived from an EMBL/GenBank/DDBJ whole genome shotgun (WGS) entry which is preliminary data.</text>
</comment>
<proteinExistence type="predicted"/>
<dbReference type="EMBL" id="JAJOZR010000009">
    <property type="protein sequence ID" value="MCD7110430.1"/>
    <property type="molecule type" value="Genomic_DNA"/>
</dbReference>
<keyword evidence="3" id="KW-1185">Reference proteome</keyword>
<name>A0A9X1NSQ3_9HYPH</name>
<sequence length="108" mass="11454">MLRTATIGALCAAAVGCTTPQADRTPAYTSTMVRPVPTNVYPRIEGKLSAAAPQMTNEEAASVSTRLSALSARRASGAISEAEYRRRLAELNALAEHHGADTLNEIRN</sequence>
<evidence type="ECO:0000313" key="3">
    <source>
        <dbReference type="Proteomes" id="UP001139089"/>
    </source>
</evidence>
<dbReference type="InterPro" id="IPR018649">
    <property type="entry name" value="SHOCT"/>
</dbReference>
<protein>
    <submittedName>
        <fullName evidence="2">SHOCT domain-containing protein</fullName>
    </submittedName>
</protein>
<gene>
    <name evidence="2" type="ORF">LRX75_15430</name>
</gene>
<feature type="domain" description="SHOCT" evidence="1">
    <location>
        <begin position="66"/>
        <end position="91"/>
    </location>
</feature>
<dbReference type="Proteomes" id="UP001139089">
    <property type="component" value="Unassembled WGS sequence"/>
</dbReference>
<evidence type="ECO:0000313" key="2">
    <source>
        <dbReference type="EMBL" id="MCD7110430.1"/>
    </source>
</evidence>
<accession>A0A9X1NSQ3</accession>
<reference evidence="2" key="1">
    <citation type="submission" date="2021-12" db="EMBL/GenBank/DDBJ databases">
        <authorList>
            <person name="Li Y."/>
        </authorList>
    </citation>
    <scope>NUCLEOTIDE SEQUENCE</scope>
    <source>
        <strain evidence="2">DKSPLA3</strain>
    </source>
</reference>
<dbReference type="AlphaFoldDB" id="A0A9X1NSQ3"/>
<dbReference type="Pfam" id="PF09851">
    <property type="entry name" value="SHOCT"/>
    <property type="match status" value="1"/>
</dbReference>
<dbReference type="PROSITE" id="PS51257">
    <property type="entry name" value="PROKAR_LIPOPROTEIN"/>
    <property type="match status" value="1"/>
</dbReference>